<proteinExistence type="predicted"/>
<dbReference type="InterPro" id="IPR007263">
    <property type="entry name" value="DCC1-like"/>
</dbReference>
<evidence type="ECO:0008006" key="3">
    <source>
        <dbReference type="Google" id="ProtNLM"/>
    </source>
</evidence>
<dbReference type="Pfam" id="PF04134">
    <property type="entry name" value="DCC1-like"/>
    <property type="match status" value="1"/>
</dbReference>
<dbReference type="RefSeq" id="WP_037441440.1">
    <property type="nucleotide sequence ID" value="NZ_JNFF01000063.1"/>
</dbReference>
<sequence>MEAQIVFFDGVCNLCTGTVKFIINRDKQDKFRFAALQSEVAKKTLKDFNINPENSGTILLLKEGKVYQKSAAALEIAAGLGGGWATLKILKLVPIFIRDFVYEKIAANRYRIWGREESCMVPSPELKAKFL</sequence>
<gene>
    <name evidence="1" type="ORF">N180_16930</name>
</gene>
<dbReference type="AlphaFoldDB" id="A0A081PG79"/>
<dbReference type="GO" id="GO:0015035">
    <property type="term" value="F:protein-disulfide reductase activity"/>
    <property type="evidence" value="ECO:0007669"/>
    <property type="project" value="InterPro"/>
</dbReference>
<reference evidence="1 2" key="1">
    <citation type="journal article" date="1992" name="Int. J. Syst. Bacteriol.">
        <title>Sphingobacterium antarcticus sp. nov. a Psychrotrophic Bacterium from the Soils of Schirmacher Oasis, Antarctica.</title>
        <authorList>
            <person name="Shivaji S."/>
            <person name="Ray M.K."/>
            <person name="Rao N.S."/>
            <person name="Saiserr L."/>
            <person name="Jagannadham M.V."/>
            <person name="Kumar G.S."/>
            <person name="Reddy G."/>
            <person name="Bhargava P.M."/>
        </authorList>
    </citation>
    <scope>NUCLEOTIDE SEQUENCE [LARGE SCALE GENOMIC DNA]</scope>
    <source>
        <strain evidence="1 2">4BY</strain>
    </source>
</reference>
<evidence type="ECO:0000313" key="2">
    <source>
        <dbReference type="Proteomes" id="UP000028007"/>
    </source>
</evidence>
<dbReference type="PANTHER" id="PTHR33639">
    <property type="entry name" value="THIOL-DISULFIDE OXIDOREDUCTASE DCC"/>
    <property type="match status" value="1"/>
</dbReference>
<comment type="caution">
    <text evidence="1">The sequence shown here is derived from an EMBL/GenBank/DDBJ whole genome shotgun (WGS) entry which is preliminary data.</text>
</comment>
<dbReference type="InterPro" id="IPR052927">
    <property type="entry name" value="DCC_oxidoreductase"/>
</dbReference>
<accession>A0A081PG79</accession>
<dbReference type="EMBL" id="JNFF01000063">
    <property type="protein sequence ID" value="KEQ29702.1"/>
    <property type="molecule type" value="Genomic_DNA"/>
</dbReference>
<protein>
    <recommendedName>
        <fullName evidence="3">Thiol-disulfide oxidoreductase</fullName>
    </recommendedName>
</protein>
<organism evidence="1 2">
    <name type="scientific">Pedobacter antarcticus 4BY</name>
    <dbReference type="NCBI Taxonomy" id="1358423"/>
    <lineage>
        <taxon>Bacteria</taxon>
        <taxon>Pseudomonadati</taxon>
        <taxon>Bacteroidota</taxon>
        <taxon>Sphingobacteriia</taxon>
        <taxon>Sphingobacteriales</taxon>
        <taxon>Sphingobacteriaceae</taxon>
        <taxon>Pedobacter</taxon>
    </lineage>
</organism>
<evidence type="ECO:0000313" key="1">
    <source>
        <dbReference type="EMBL" id="KEQ29702.1"/>
    </source>
</evidence>
<name>A0A081PG79_9SPHI</name>
<keyword evidence="2" id="KW-1185">Reference proteome</keyword>
<dbReference type="eggNOG" id="COG3011">
    <property type="taxonomic scope" value="Bacteria"/>
</dbReference>
<dbReference type="PANTHER" id="PTHR33639:SF2">
    <property type="entry name" value="DUF393 DOMAIN-CONTAINING PROTEIN"/>
    <property type="match status" value="1"/>
</dbReference>
<dbReference type="Proteomes" id="UP000028007">
    <property type="component" value="Unassembled WGS sequence"/>
</dbReference>